<dbReference type="InterPro" id="IPR021832">
    <property type="entry name" value="ANKRD13"/>
</dbReference>
<keyword evidence="5" id="KW-0472">Membrane</keyword>
<keyword evidence="2" id="KW-0677">Repeat</keyword>
<keyword evidence="4 8" id="KW-0040">ANK repeat</keyword>
<feature type="domain" description="Ankyrin repeat" evidence="10">
    <location>
        <begin position="153"/>
        <end position="416"/>
    </location>
</feature>
<evidence type="ECO:0000256" key="8">
    <source>
        <dbReference type="PROSITE-ProRule" id="PRU00023"/>
    </source>
</evidence>
<dbReference type="PROSITE" id="PS50088">
    <property type="entry name" value="ANK_REPEAT"/>
    <property type="match status" value="2"/>
</dbReference>
<evidence type="ECO:0000256" key="9">
    <source>
        <dbReference type="SAM" id="MobiDB-lite"/>
    </source>
</evidence>
<evidence type="ECO:0000256" key="4">
    <source>
        <dbReference type="ARBA" id="ARBA00023043"/>
    </source>
</evidence>
<dbReference type="FunFam" id="1.25.40.20:FF:000302">
    <property type="entry name" value="Ankyrin repeat containing protein"/>
    <property type="match status" value="1"/>
</dbReference>
<dbReference type="Gene3D" id="1.25.40.20">
    <property type="entry name" value="Ankyrin repeat-containing domain"/>
    <property type="match status" value="1"/>
</dbReference>
<dbReference type="SMART" id="SM00248">
    <property type="entry name" value="ANK"/>
    <property type="match status" value="3"/>
</dbReference>
<evidence type="ECO:0000256" key="6">
    <source>
        <dbReference type="ARBA" id="ARBA00023186"/>
    </source>
</evidence>
<feature type="repeat" description="ANK" evidence="8">
    <location>
        <begin position="37"/>
        <end position="69"/>
    </location>
</feature>
<evidence type="ECO:0000259" key="10">
    <source>
        <dbReference type="Pfam" id="PF11904"/>
    </source>
</evidence>
<dbReference type="GO" id="GO:0005789">
    <property type="term" value="C:endoplasmic reticulum membrane"/>
    <property type="evidence" value="ECO:0007669"/>
    <property type="project" value="UniProtKB-SubCell"/>
</dbReference>
<comment type="caution">
    <text evidence="11">The sequence shown here is derived from an EMBL/GenBank/DDBJ whole genome shotgun (WGS) entry which is preliminary data.</text>
</comment>
<accession>A0AA39IQQ6</accession>
<dbReference type="InterPro" id="IPR036770">
    <property type="entry name" value="Ankyrin_rpt-contain_sf"/>
</dbReference>
<keyword evidence="3" id="KW-0256">Endoplasmic reticulum</keyword>
<dbReference type="GO" id="GO:0005102">
    <property type="term" value="F:signaling receptor binding"/>
    <property type="evidence" value="ECO:0007669"/>
    <property type="project" value="TreeGrafter"/>
</dbReference>
<dbReference type="SUPFAM" id="SSF48403">
    <property type="entry name" value="Ankyrin repeat"/>
    <property type="match status" value="1"/>
</dbReference>
<reference evidence="11" key="1">
    <citation type="submission" date="2023-06" db="EMBL/GenBank/DDBJ databases">
        <title>Genomic analysis of the entomopathogenic nematode Steinernema hermaphroditum.</title>
        <authorList>
            <person name="Schwarz E.M."/>
            <person name="Heppert J.K."/>
            <person name="Baniya A."/>
            <person name="Schwartz H.T."/>
            <person name="Tan C.-H."/>
            <person name="Antoshechkin I."/>
            <person name="Sternberg P.W."/>
            <person name="Goodrich-Blair H."/>
            <person name="Dillman A.R."/>
        </authorList>
    </citation>
    <scope>NUCLEOTIDE SEQUENCE</scope>
    <source>
        <strain evidence="11">PS9179</strain>
        <tissue evidence="11">Whole animal</tissue>
    </source>
</reference>
<protein>
    <recommendedName>
        <fullName evidence="10">Ankyrin repeat domain-containing protein</fullName>
    </recommendedName>
</protein>
<proteinExistence type="predicted"/>
<dbReference type="Pfam" id="PF11904">
    <property type="entry name" value="ANKRD13_C"/>
    <property type="match status" value="1"/>
</dbReference>
<evidence type="ECO:0000256" key="1">
    <source>
        <dbReference type="ARBA" id="ARBA00004586"/>
    </source>
</evidence>
<feature type="repeat" description="ANK" evidence="8">
    <location>
        <begin position="4"/>
        <end position="36"/>
    </location>
</feature>
<dbReference type="PANTHER" id="PTHR12447:SF25">
    <property type="entry name" value="ANKYRIN REPEAT DOMAIN-CONTAINING PROTEIN 13C"/>
    <property type="match status" value="1"/>
</dbReference>
<dbReference type="PROSITE" id="PS50297">
    <property type="entry name" value="ANK_REP_REGION"/>
    <property type="match status" value="2"/>
</dbReference>
<keyword evidence="6" id="KW-0143">Chaperone</keyword>
<dbReference type="InterPro" id="IPR055285">
    <property type="entry name" value="ANKRD13_C"/>
</dbReference>
<dbReference type="EMBL" id="JAUCMV010000001">
    <property type="protein sequence ID" value="KAK0427767.1"/>
    <property type="molecule type" value="Genomic_DNA"/>
</dbReference>
<evidence type="ECO:0000256" key="3">
    <source>
        <dbReference type="ARBA" id="ARBA00022824"/>
    </source>
</evidence>
<evidence type="ECO:0000313" key="12">
    <source>
        <dbReference type="Proteomes" id="UP001175271"/>
    </source>
</evidence>
<dbReference type="GO" id="GO:0006621">
    <property type="term" value="P:protein retention in ER lumen"/>
    <property type="evidence" value="ECO:0007669"/>
    <property type="project" value="TreeGrafter"/>
</dbReference>
<sequence length="438" mass="50291">MAHLERFPLHKAAFFNDTKLISHLIQSGADLYEQDMHGNTALHISTMLGHREATALLLAHNAPVKIKNKDGWNTLMEAISYGDRQIITTMLRKLKAQSRESMTAKKPHLIEMLSNLGDFYLELKWDFHSWIPLLSKMLPSDVCKIYKRGTSLRLDTTLVDFNDRTWERGDISFIYNSTAEKSNQLVILDNKAKVFQRVRHHESDAELDEEVDVLMSSDIVSVQMSTKPITFERAYSGWIFKQEKSETVGEYESDFYSIEGMTLVTRKRREHLTSDDIKKNKAFMQNLSIGNTNIPDEDSKTFRHRKSLPPPGRPSTTWEEYLGAAPGLPPPLGRPQVPKSNAKTFKACVGMSDQFPLSVNVLVDILEIIAPFKHLNKLRRFCEVKLPPGFPVKLEIPLLPTISAKVTFQKFIFRDDLSFKMFRIPKSYREDSNRFPDL</sequence>
<dbReference type="InterPro" id="IPR002110">
    <property type="entry name" value="Ankyrin_rpt"/>
</dbReference>
<gene>
    <name evidence="11" type="ORF">QR680_010417</name>
</gene>
<evidence type="ECO:0000313" key="11">
    <source>
        <dbReference type="EMBL" id="KAK0427767.1"/>
    </source>
</evidence>
<dbReference type="PANTHER" id="PTHR12447">
    <property type="entry name" value="ANKYRIN REPEAT DOMAIN-CONTAINING PROTEIN 13"/>
    <property type="match status" value="1"/>
</dbReference>
<comment type="function">
    <text evidence="7">Acts as a molecular chaperone for G protein-coupled receptors, regulating their biogenesis and exit from the ER.</text>
</comment>
<organism evidence="11 12">
    <name type="scientific">Steinernema hermaphroditum</name>
    <dbReference type="NCBI Taxonomy" id="289476"/>
    <lineage>
        <taxon>Eukaryota</taxon>
        <taxon>Metazoa</taxon>
        <taxon>Ecdysozoa</taxon>
        <taxon>Nematoda</taxon>
        <taxon>Chromadorea</taxon>
        <taxon>Rhabditida</taxon>
        <taxon>Tylenchina</taxon>
        <taxon>Panagrolaimomorpha</taxon>
        <taxon>Strongyloidoidea</taxon>
        <taxon>Steinernematidae</taxon>
        <taxon>Steinernema</taxon>
    </lineage>
</organism>
<dbReference type="Pfam" id="PF12796">
    <property type="entry name" value="Ank_2"/>
    <property type="match status" value="1"/>
</dbReference>
<evidence type="ECO:0000256" key="5">
    <source>
        <dbReference type="ARBA" id="ARBA00023136"/>
    </source>
</evidence>
<feature type="region of interest" description="Disordered" evidence="9">
    <location>
        <begin position="294"/>
        <end position="314"/>
    </location>
</feature>
<evidence type="ECO:0000256" key="7">
    <source>
        <dbReference type="ARBA" id="ARBA00037107"/>
    </source>
</evidence>
<name>A0AA39IQQ6_9BILA</name>
<keyword evidence="12" id="KW-1185">Reference proteome</keyword>
<comment type="subcellular location">
    <subcellularLocation>
        <location evidence="1">Endoplasmic reticulum membrane</location>
    </subcellularLocation>
</comment>
<dbReference type="Proteomes" id="UP001175271">
    <property type="component" value="Unassembled WGS sequence"/>
</dbReference>
<evidence type="ECO:0000256" key="2">
    <source>
        <dbReference type="ARBA" id="ARBA00022737"/>
    </source>
</evidence>
<dbReference type="AlphaFoldDB" id="A0AA39IQQ6"/>